<keyword evidence="5" id="KW-0333">Golgi apparatus</keyword>
<dbReference type="EMBL" id="JACGWM010000037">
    <property type="protein sequence ID" value="KAL0318182.1"/>
    <property type="molecule type" value="Genomic_DNA"/>
</dbReference>
<reference evidence="8" key="2">
    <citation type="journal article" date="2024" name="Plant">
        <title>Genomic evolution and insights into agronomic trait innovations of Sesamum species.</title>
        <authorList>
            <person name="Miao H."/>
            <person name="Wang L."/>
            <person name="Qu L."/>
            <person name="Liu H."/>
            <person name="Sun Y."/>
            <person name="Le M."/>
            <person name="Wang Q."/>
            <person name="Wei S."/>
            <person name="Zheng Y."/>
            <person name="Lin W."/>
            <person name="Duan Y."/>
            <person name="Cao H."/>
            <person name="Xiong S."/>
            <person name="Wang X."/>
            <person name="Wei L."/>
            <person name="Li C."/>
            <person name="Ma Q."/>
            <person name="Ju M."/>
            <person name="Zhao R."/>
            <person name="Li G."/>
            <person name="Mu C."/>
            <person name="Tian Q."/>
            <person name="Mei H."/>
            <person name="Zhang T."/>
            <person name="Gao T."/>
            <person name="Zhang H."/>
        </authorList>
    </citation>
    <scope>NUCLEOTIDE SEQUENCE</scope>
    <source>
        <strain evidence="8">KEN8</strain>
    </source>
</reference>
<evidence type="ECO:0000256" key="3">
    <source>
        <dbReference type="ARBA" id="ARBA00022679"/>
    </source>
</evidence>
<dbReference type="InterPro" id="IPR008630">
    <property type="entry name" value="Glyco_trans_34"/>
</dbReference>
<keyword evidence="4" id="KW-0735">Signal-anchor</keyword>
<keyword evidence="3" id="KW-0808">Transferase</keyword>
<dbReference type="PANTHER" id="PTHR31311:SF44">
    <property type="entry name" value="GLYCOSYLTRANSFERASE 2-RELATED"/>
    <property type="match status" value="1"/>
</dbReference>
<keyword evidence="7" id="KW-0812">Transmembrane</keyword>
<protein>
    <submittedName>
        <fullName evidence="8">Xyloglucan 6-xylosyltransferase 5</fullName>
    </submittedName>
</protein>
<evidence type="ECO:0000256" key="4">
    <source>
        <dbReference type="ARBA" id="ARBA00022968"/>
    </source>
</evidence>
<reference evidence="8" key="1">
    <citation type="submission" date="2020-06" db="EMBL/GenBank/DDBJ databases">
        <authorList>
            <person name="Li T."/>
            <person name="Hu X."/>
            <person name="Zhang T."/>
            <person name="Song X."/>
            <person name="Zhang H."/>
            <person name="Dai N."/>
            <person name="Sheng W."/>
            <person name="Hou X."/>
            <person name="Wei L."/>
        </authorList>
    </citation>
    <scope>NUCLEOTIDE SEQUENCE</scope>
    <source>
        <strain evidence="8">KEN8</strain>
        <tissue evidence="8">Leaf</tissue>
    </source>
</reference>
<dbReference type="GO" id="GO:0009969">
    <property type="term" value="P:xyloglucan biosynthetic process"/>
    <property type="evidence" value="ECO:0007669"/>
    <property type="project" value="TreeGrafter"/>
</dbReference>
<keyword evidence="7" id="KW-0472">Membrane</keyword>
<evidence type="ECO:0000256" key="7">
    <source>
        <dbReference type="SAM" id="Phobius"/>
    </source>
</evidence>
<evidence type="ECO:0000256" key="5">
    <source>
        <dbReference type="ARBA" id="ARBA00023034"/>
    </source>
</evidence>
<sequence>MIVQNLTSGDREHEPSADPPVRSSKLRRPAAKLVRMNRRRIFSLTVDEKVLLHGPEEDLLHQLYPSTTTIRGGRATGTGRRRLHGGQKCSNLRITILCGVITVLVFRGTIGISLFSSFPETTTMRQMEETNRIIAEIRSDGNDNDNESVISSNDTYTLGPKILNWDGSRQKWLQEHRGFPSHVNGRPRILLVTGSQPSPCNNPIC</sequence>
<evidence type="ECO:0000256" key="1">
    <source>
        <dbReference type="ARBA" id="ARBA00004323"/>
    </source>
</evidence>
<evidence type="ECO:0000256" key="2">
    <source>
        <dbReference type="ARBA" id="ARBA00022676"/>
    </source>
</evidence>
<organism evidence="8">
    <name type="scientific">Sesamum calycinum</name>
    <dbReference type="NCBI Taxonomy" id="2727403"/>
    <lineage>
        <taxon>Eukaryota</taxon>
        <taxon>Viridiplantae</taxon>
        <taxon>Streptophyta</taxon>
        <taxon>Embryophyta</taxon>
        <taxon>Tracheophyta</taxon>
        <taxon>Spermatophyta</taxon>
        <taxon>Magnoliopsida</taxon>
        <taxon>eudicotyledons</taxon>
        <taxon>Gunneridae</taxon>
        <taxon>Pentapetalae</taxon>
        <taxon>asterids</taxon>
        <taxon>lamiids</taxon>
        <taxon>Lamiales</taxon>
        <taxon>Pedaliaceae</taxon>
        <taxon>Sesamum</taxon>
    </lineage>
</organism>
<comment type="caution">
    <text evidence="8">The sequence shown here is derived from an EMBL/GenBank/DDBJ whole genome shotgun (WGS) entry which is preliminary data.</text>
</comment>
<keyword evidence="2" id="KW-0328">Glycosyltransferase</keyword>
<feature type="region of interest" description="Disordered" evidence="6">
    <location>
        <begin position="1"/>
        <end position="28"/>
    </location>
</feature>
<dbReference type="GO" id="GO:0005802">
    <property type="term" value="C:trans-Golgi network"/>
    <property type="evidence" value="ECO:0007669"/>
    <property type="project" value="TreeGrafter"/>
</dbReference>
<dbReference type="AlphaFoldDB" id="A0AAW2LFS6"/>
<dbReference type="PANTHER" id="PTHR31311">
    <property type="entry name" value="XYLOGLUCAN 6-XYLOSYLTRANSFERASE 5-RELATED-RELATED"/>
    <property type="match status" value="1"/>
</dbReference>
<evidence type="ECO:0000313" key="8">
    <source>
        <dbReference type="EMBL" id="KAL0318182.1"/>
    </source>
</evidence>
<dbReference type="GO" id="GO:0000139">
    <property type="term" value="C:Golgi membrane"/>
    <property type="evidence" value="ECO:0007669"/>
    <property type="project" value="UniProtKB-SubCell"/>
</dbReference>
<proteinExistence type="predicted"/>
<evidence type="ECO:0000256" key="6">
    <source>
        <dbReference type="SAM" id="MobiDB-lite"/>
    </source>
</evidence>
<accession>A0AAW2LFS6</accession>
<gene>
    <name evidence="8" type="ORF">Scaly_2857300</name>
</gene>
<name>A0AAW2LFS6_9LAMI</name>
<dbReference type="GO" id="GO:0005768">
    <property type="term" value="C:endosome"/>
    <property type="evidence" value="ECO:0007669"/>
    <property type="project" value="TreeGrafter"/>
</dbReference>
<comment type="subcellular location">
    <subcellularLocation>
        <location evidence="1">Golgi apparatus membrane</location>
        <topology evidence="1">Single-pass type II membrane protein</topology>
    </subcellularLocation>
</comment>
<dbReference type="GO" id="GO:0016758">
    <property type="term" value="F:hexosyltransferase activity"/>
    <property type="evidence" value="ECO:0007669"/>
    <property type="project" value="TreeGrafter"/>
</dbReference>
<keyword evidence="7" id="KW-1133">Transmembrane helix</keyword>
<feature type="transmembrane region" description="Helical" evidence="7">
    <location>
        <begin position="90"/>
        <end position="115"/>
    </location>
</feature>